<dbReference type="Proteomes" id="UP000811619">
    <property type="component" value="Unassembled WGS sequence"/>
</dbReference>
<keyword evidence="4" id="KW-1185">Reference proteome</keyword>
<feature type="transmembrane region" description="Helical" evidence="2">
    <location>
        <begin position="21"/>
        <end position="43"/>
    </location>
</feature>
<comment type="caution">
    <text evidence="3">The sequence shown here is derived from an EMBL/GenBank/DDBJ whole genome shotgun (WGS) entry which is preliminary data.</text>
</comment>
<dbReference type="AlphaFoldDB" id="A0A8K0J0X4"/>
<evidence type="ECO:0000313" key="3">
    <source>
        <dbReference type="EMBL" id="KAG5913237.1"/>
    </source>
</evidence>
<evidence type="ECO:0000256" key="1">
    <source>
        <dbReference type="SAM" id="MobiDB-lite"/>
    </source>
</evidence>
<protein>
    <submittedName>
        <fullName evidence="3">Uncharacterized protein</fullName>
    </submittedName>
</protein>
<feature type="compositionally biased region" description="Basic and acidic residues" evidence="1">
    <location>
        <begin position="237"/>
        <end position="249"/>
    </location>
</feature>
<proteinExistence type="predicted"/>
<feature type="compositionally biased region" description="Basic and acidic residues" evidence="1">
    <location>
        <begin position="257"/>
        <end position="273"/>
    </location>
</feature>
<dbReference type="EMBL" id="SRPY01001396">
    <property type="protein sequence ID" value="KAG5913237.1"/>
    <property type="molecule type" value="Genomic_DNA"/>
</dbReference>
<feature type="compositionally biased region" description="Polar residues" evidence="1">
    <location>
        <begin position="208"/>
        <end position="231"/>
    </location>
</feature>
<feature type="region of interest" description="Disordered" evidence="1">
    <location>
        <begin position="199"/>
        <end position="307"/>
    </location>
</feature>
<accession>A0A8K0J0X4</accession>
<name>A0A8K0J0X4_9HYPO</name>
<organism evidence="3 4">
    <name type="scientific">Claviceps africana</name>
    <dbReference type="NCBI Taxonomy" id="83212"/>
    <lineage>
        <taxon>Eukaryota</taxon>
        <taxon>Fungi</taxon>
        <taxon>Dikarya</taxon>
        <taxon>Ascomycota</taxon>
        <taxon>Pezizomycotina</taxon>
        <taxon>Sordariomycetes</taxon>
        <taxon>Hypocreomycetidae</taxon>
        <taxon>Hypocreales</taxon>
        <taxon>Clavicipitaceae</taxon>
        <taxon>Claviceps</taxon>
    </lineage>
</organism>
<keyword evidence="2" id="KW-1133">Transmembrane helix</keyword>
<gene>
    <name evidence="3" type="ORF">E4U42_001346</name>
</gene>
<keyword evidence="2" id="KW-0472">Membrane</keyword>
<feature type="transmembrane region" description="Helical" evidence="2">
    <location>
        <begin position="125"/>
        <end position="152"/>
    </location>
</feature>
<feature type="transmembrane region" description="Helical" evidence="2">
    <location>
        <begin position="97"/>
        <end position="119"/>
    </location>
</feature>
<keyword evidence="2" id="KW-0812">Transmembrane</keyword>
<sequence length="358" mass="39871">MVNHRAQAQFERARWRRTILFPIWTLQLLLTVFMMGLFALWTGFTVKDFAARRHDGIAPAIDLAWQVANVVMSFVATTCTLVEIAKYIGETLTPRTMLIAHVIKLTCASAICILDAVVYARRRAYRFFVVLGLGLETILFITALALAMYAAVTYHRLSRSEDYVLPMNVRAYGFNDGDGDGDGDDVPYSGRRSVGDSIDRLVSRASRRMSTGSVTNRPPGLQNSQTTTESKTVGYYSHERDTQFDEYRARRNSLGSSRREPDRRSSVESRRESLNIGASSSSSSDPSPSPSRAVTAAPQGRRAASYATEHLLGAVPEEEDGMSLRGGYGRLSSDEHLVHDAAAMREVDMTEPRWRREG</sequence>
<dbReference type="OrthoDB" id="5211263at2759"/>
<evidence type="ECO:0000256" key="2">
    <source>
        <dbReference type="SAM" id="Phobius"/>
    </source>
</evidence>
<reference evidence="3" key="1">
    <citation type="journal article" date="2020" name="bioRxiv">
        <title>Whole genome comparisons of ergot fungi reveals the divergence and evolution of species within the genus Claviceps are the result of varying mechanisms driving genome evolution and host range expansion.</title>
        <authorList>
            <person name="Wyka S.A."/>
            <person name="Mondo S.J."/>
            <person name="Liu M."/>
            <person name="Dettman J."/>
            <person name="Nalam V."/>
            <person name="Broders K.D."/>
        </authorList>
    </citation>
    <scope>NUCLEOTIDE SEQUENCE</scope>
    <source>
        <strain evidence="3">CCC 489</strain>
    </source>
</reference>
<evidence type="ECO:0000313" key="4">
    <source>
        <dbReference type="Proteomes" id="UP000811619"/>
    </source>
</evidence>